<dbReference type="PANTHER" id="PTHR33525:SF4">
    <property type="entry name" value="CYCLIC DI-GMP PHOSPHODIESTERASE CDGJ"/>
    <property type="match status" value="1"/>
</dbReference>
<keyword evidence="2" id="KW-0808">Transferase</keyword>
<keyword evidence="2" id="KW-0418">Kinase</keyword>
<evidence type="ECO:0000259" key="1">
    <source>
        <dbReference type="PROSITE" id="PS51833"/>
    </source>
</evidence>
<reference evidence="2 3" key="1">
    <citation type="submission" date="2018-01" db="EMBL/GenBank/DDBJ databases">
        <title>Genome sequence of Iodobacter sp. strain PCH194 isolated from Indian Trans-Himalaya.</title>
        <authorList>
            <person name="Kumar V."/>
            <person name="Thakur V."/>
            <person name="Kumar S."/>
            <person name="Singh D."/>
        </authorList>
    </citation>
    <scope>NUCLEOTIDE SEQUENCE [LARGE SCALE GENOMIC DNA]</scope>
    <source>
        <strain evidence="2 3">PCH194</strain>
    </source>
</reference>
<dbReference type="Gene3D" id="1.10.3210.10">
    <property type="entry name" value="Hypothetical protein af1432"/>
    <property type="match status" value="1"/>
</dbReference>
<dbReference type="InterPro" id="IPR052340">
    <property type="entry name" value="RNase_Y/CdgJ"/>
</dbReference>
<dbReference type="Pfam" id="PF08668">
    <property type="entry name" value="HDOD"/>
    <property type="match status" value="1"/>
</dbReference>
<dbReference type="GO" id="GO:0016301">
    <property type="term" value="F:kinase activity"/>
    <property type="evidence" value="ECO:0007669"/>
    <property type="project" value="UniProtKB-KW"/>
</dbReference>
<organism evidence="2 3">
    <name type="scientific">Iodobacter fluviatilis</name>
    <dbReference type="NCBI Taxonomy" id="537"/>
    <lineage>
        <taxon>Bacteria</taxon>
        <taxon>Pseudomonadati</taxon>
        <taxon>Pseudomonadota</taxon>
        <taxon>Betaproteobacteria</taxon>
        <taxon>Neisseriales</taxon>
        <taxon>Chitinibacteraceae</taxon>
        <taxon>Iodobacter</taxon>
    </lineage>
</organism>
<accession>A0A7G3G7T5</accession>
<protein>
    <submittedName>
        <fullName evidence="2">Histidine kinase</fullName>
    </submittedName>
</protein>
<evidence type="ECO:0000313" key="3">
    <source>
        <dbReference type="Proteomes" id="UP000515917"/>
    </source>
</evidence>
<feature type="domain" description="HDOD" evidence="1">
    <location>
        <begin position="21"/>
        <end position="220"/>
    </location>
</feature>
<dbReference type="EMBL" id="CP025781">
    <property type="protein sequence ID" value="QBC43234.1"/>
    <property type="molecule type" value="Genomic_DNA"/>
</dbReference>
<evidence type="ECO:0000313" key="2">
    <source>
        <dbReference type="EMBL" id="QBC43234.1"/>
    </source>
</evidence>
<dbReference type="SUPFAM" id="SSF109604">
    <property type="entry name" value="HD-domain/PDEase-like"/>
    <property type="match status" value="1"/>
</dbReference>
<dbReference type="AlphaFoldDB" id="A0A7G3G7T5"/>
<keyword evidence="3" id="KW-1185">Reference proteome</keyword>
<gene>
    <name evidence="2" type="ORF">C1H71_06550</name>
</gene>
<dbReference type="InterPro" id="IPR013976">
    <property type="entry name" value="HDOD"/>
</dbReference>
<dbReference type="KEGG" id="ifl:C1H71_06550"/>
<proteinExistence type="predicted"/>
<dbReference type="PANTHER" id="PTHR33525">
    <property type="match status" value="1"/>
</dbReference>
<sequence length="295" mass="33959">MIADKRLDLNDWLIKLSQIELPTLQYTLDQMHNLQSRIDDISIREISQLIRHDPLLTLRLIRFQQEHRSTTQLTDVNTINRVLLMIGMGGFFREFGKMQSIENRLHSTPEALQRVRQLISRSYLAAKIAESLGGQRNDVDPEEVTTASLLHDLAEILICLSAPELTQNINQHLQKKPGTRSHDAQKLILGFTFNELQTELAQRWHLPSLLSHLMDERHLDEPRVRTVTIATSTARHLANSWQDPALPDDYINIANLLSFDTEQAYNLVRNVCLKTAHEWQWFSVLPVATTLPQVN</sequence>
<dbReference type="Proteomes" id="UP000515917">
    <property type="component" value="Chromosome"/>
</dbReference>
<dbReference type="RefSeq" id="WP_130105831.1">
    <property type="nucleotide sequence ID" value="NZ_CP025781.1"/>
</dbReference>
<name>A0A7G3G7T5_9NEIS</name>
<dbReference type="PROSITE" id="PS51833">
    <property type="entry name" value="HDOD"/>
    <property type="match status" value="1"/>
</dbReference>